<keyword evidence="7" id="KW-0511">Multifunctional enzyme</keyword>
<proteinExistence type="predicted"/>
<comment type="pathway">
    <text evidence="1">Porphyrin-containing compound metabolism; siroheme biosynthesis; sirohydrochlorin from precorrin-2: step 1/1.</text>
</comment>
<evidence type="ECO:0000256" key="3">
    <source>
        <dbReference type="ARBA" id="ARBA00023002"/>
    </source>
</evidence>
<dbReference type="AlphaFoldDB" id="A0A2U1CM37"/>
<dbReference type="Pfam" id="PF13241">
    <property type="entry name" value="NAD_binding_7"/>
    <property type="match status" value="1"/>
</dbReference>
<dbReference type="Pfam" id="PF14824">
    <property type="entry name" value="Sirohm_synth_M"/>
    <property type="match status" value="1"/>
</dbReference>
<dbReference type="GO" id="GO:0004325">
    <property type="term" value="F:ferrochelatase activity"/>
    <property type="evidence" value="ECO:0007669"/>
    <property type="project" value="InterPro"/>
</dbReference>
<dbReference type="UniPathway" id="UPA00262">
    <property type="reaction ID" value="UER00222"/>
</dbReference>
<evidence type="ECO:0000256" key="8">
    <source>
        <dbReference type="ARBA" id="ARBA00047561"/>
    </source>
</evidence>
<organism evidence="11 12">
    <name type="scientific">Pusillimonas noertemannii</name>
    <dbReference type="NCBI Taxonomy" id="305977"/>
    <lineage>
        <taxon>Bacteria</taxon>
        <taxon>Pseudomonadati</taxon>
        <taxon>Pseudomonadota</taxon>
        <taxon>Betaproteobacteria</taxon>
        <taxon>Burkholderiales</taxon>
        <taxon>Alcaligenaceae</taxon>
        <taxon>Pusillimonas</taxon>
    </lineage>
</organism>
<evidence type="ECO:0000256" key="2">
    <source>
        <dbReference type="ARBA" id="ARBA00012400"/>
    </source>
</evidence>
<dbReference type="Gene3D" id="3.30.160.110">
    <property type="entry name" value="Siroheme synthase, domain 2"/>
    <property type="match status" value="1"/>
</dbReference>
<dbReference type="InterPro" id="IPR037115">
    <property type="entry name" value="Sirohaem_synt_dimer_dom_sf"/>
</dbReference>
<dbReference type="InterPro" id="IPR036291">
    <property type="entry name" value="NAD(P)-bd_dom_sf"/>
</dbReference>
<dbReference type="FunFam" id="3.30.160.110:FF:000001">
    <property type="entry name" value="Siroheme synthase"/>
    <property type="match status" value="1"/>
</dbReference>
<keyword evidence="3" id="KW-0560">Oxidoreductase</keyword>
<dbReference type="SUPFAM" id="SSF51735">
    <property type="entry name" value="NAD(P)-binding Rossmann-fold domains"/>
    <property type="match status" value="1"/>
</dbReference>
<dbReference type="GO" id="GO:0043115">
    <property type="term" value="F:precorrin-2 dehydrogenase activity"/>
    <property type="evidence" value="ECO:0007669"/>
    <property type="project" value="UniProtKB-EC"/>
</dbReference>
<dbReference type="SUPFAM" id="SSF53790">
    <property type="entry name" value="Tetrapyrrole methylase"/>
    <property type="match status" value="1"/>
</dbReference>
<evidence type="ECO:0000256" key="4">
    <source>
        <dbReference type="ARBA" id="ARBA00023027"/>
    </source>
</evidence>
<evidence type="ECO:0000313" key="12">
    <source>
        <dbReference type="Proteomes" id="UP000246145"/>
    </source>
</evidence>
<evidence type="ECO:0000256" key="7">
    <source>
        <dbReference type="ARBA" id="ARBA00023268"/>
    </source>
</evidence>
<dbReference type="EC" id="1.3.1.76" evidence="2"/>
<dbReference type="PANTHER" id="PTHR35330:SF1">
    <property type="entry name" value="SIROHEME BIOSYNTHESIS PROTEIN MET8"/>
    <property type="match status" value="1"/>
</dbReference>
<dbReference type="NCBIfam" id="TIGR01470">
    <property type="entry name" value="cysG_Nterm"/>
    <property type="match status" value="1"/>
</dbReference>
<evidence type="ECO:0000256" key="5">
    <source>
        <dbReference type="ARBA" id="ARBA00023239"/>
    </source>
</evidence>
<dbReference type="RefSeq" id="WP_165832494.1">
    <property type="nucleotide sequence ID" value="NZ_JACCEX010000002.1"/>
</dbReference>
<evidence type="ECO:0000313" key="11">
    <source>
        <dbReference type="EMBL" id="PVY62058.1"/>
    </source>
</evidence>
<dbReference type="SUPFAM" id="SSF75615">
    <property type="entry name" value="Siroheme synthase middle domains-like"/>
    <property type="match status" value="1"/>
</dbReference>
<feature type="domain" description="Sirohaem synthase dimerisation" evidence="9">
    <location>
        <begin position="155"/>
        <end position="211"/>
    </location>
</feature>
<keyword evidence="5" id="KW-0456">Lyase</keyword>
<dbReference type="InterPro" id="IPR035996">
    <property type="entry name" value="4pyrrol_Methylase_sf"/>
</dbReference>
<keyword evidence="12" id="KW-1185">Reference proteome</keyword>
<dbReference type="InterPro" id="IPR028161">
    <property type="entry name" value="Met8-like"/>
</dbReference>
<evidence type="ECO:0000256" key="6">
    <source>
        <dbReference type="ARBA" id="ARBA00023244"/>
    </source>
</evidence>
<protein>
    <recommendedName>
        <fullName evidence="2">precorrin-2 dehydrogenase</fullName>
        <ecNumber evidence="2">1.3.1.76</ecNumber>
    </recommendedName>
</protein>
<dbReference type="InterPro" id="IPR014777">
    <property type="entry name" value="4pyrrole_Mease_sub1"/>
</dbReference>
<dbReference type="EMBL" id="QEKO01000002">
    <property type="protein sequence ID" value="PVY62058.1"/>
    <property type="molecule type" value="Genomic_DNA"/>
</dbReference>
<dbReference type="InterPro" id="IPR006367">
    <property type="entry name" value="Sirohaem_synthase_N"/>
</dbReference>
<dbReference type="InterPro" id="IPR028281">
    <property type="entry name" value="Sirohaem_synthase_central"/>
</dbReference>
<feature type="domain" description="Siroheme synthase central" evidence="10">
    <location>
        <begin position="123"/>
        <end position="149"/>
    </location>
</feature>
<dbReference type="GO" id="GO:0032259">
    <property type="term" value="P:methylation"/>
    <property type="evidence" value="ECO:0007669"/>
    <property type="project" value="UniProtKB-KW"/>
</dbReference>
<keyword evidence="4" id="KW-0520">NAD</keyword>
<evidence type="ECO:0000259" key="9">
    <source>
        <dbReference type="Pfam" id="PF10414"/>
    </source>
</evidence>
<dbReference type="Pfam" id="PF10414">
    <property type="entry name" value="CysG_dimeriser"/>
    <property type="match status" value="1"/>
</dbReference>
<gene>
    <name evidence="11" type="ORF">C7440_1548</name>
</gene>
<keyword evidence="11" id="KW-0489">Methyltransferase</keyword>
<reference evidence="11 12" key="1">
    <citation type="submission" date="2018-04" db="EMBL/GenBank/DDBJ databases">
        <title>Genomic Encyclopedia of Type Strains, Phase IV (KMG-IV): sequencing the most valuable type-strain genomes for metagenomic binning, comparative biology and taxonomic classification.</title>
        <authorList>
            <person name="Goeker M."/>
        </authorList>
    </citation>
    <scope>NUCLEOTIDE SEQUENCE [LARGE SCALE GENOMIC DNA]</scope>
    <source>
        <strain evidence="11 12">DSM 10065</strain>
    </source>
</reference>
<keyword evidence="11" id="KW-0808">Transferase</keyword>
<dbReference type="PANTHER" id="PTHR35330">
    <property type="entry name" value="SIROHEME BIOSYNTHESIS PROTEIN MET8"/>
    <property type="match status" value="1"/>
</dbReference>
<comment type="caution">
    <text evidence="11">The sequence shown here is derived from an EMBL/GenBank/DDBJ whole genome shotgun (WGS) entry which is preliminary data.</text>
</comment>
<dbReference type="Gene3D" id="1.10.8.210">
    <property type="entry name" value="Sirohaem synthase, dimerisation domain"/>
    <property type="match status" value="1"/>
</dbReference>
<keyword evidence="6" id="KW-0627">Porphyrin biosynthesis</keyword>
<dbReference type="InterPro" id="IPR019478">
    <property type="entry name" value="Sirohaem_synthase_dimer_dom"/>
</dbReference>
<dbReference type="STRING" id="1231391.GCA_000308195_01529"/>
<evidence type="ECO:0000259" key="10">
    <source>
        <dbReference type="Pfam" id="PF14824"/>
    </source>
</evidence>
<dbReference type="Gene3D" id="3.40.50.720">
    <property type="entry name" value="NAD(P)-binding Rossmann-like Domain"/>
    <property type="match status" value="1"/>
</dbReference>
<accession>A0A2U1CM37</accession>
<sequence>MGSLNRLYPIFADLAGREVRLVGGGPVAERKARMLLQSNARVRIGAPALTATLQEWVDQGLLRHDPGTFQENWLDGAWLVIAATNDDVLNAQIKQLADQRRIFANVVDDPAHSSFHVPAIVDRSPLVIAISSGGAAPVLARRLRERLESLFDDTLGNLGQLAQQHRKQICTAYPDTGARRGFYDWLFDGPVARLFRQGKPELALRALETRLARPQDQSLPELALINAMHADPARLTLGGLRTLHEADAIVYEDERAEGLLDLARRDAARHRLNEDEQHAPERLAHALAGLGKQHRCIVLLKTRRPPHAQWLNQTASRLAQAGLPLRVVP</sequence>
<dbReference type="Gene3D" id="3.40.1010.10">
    <property type="entry name" value="Cobalt-precorrin-4 Transmethylase, Domain 1"/>
    <property type="match status" value="1"/>
</dbReference>
<name>A0A2U1CM37_9BURK</name>
<dbReference type="GO" id="GO:0019354">
    <property type="term" value="P:siroheme biosynthetic process"/>
    <property type="evidence" value="ECO:0007669"/>
    <property type="project" value="UniProtKB-UniPathway"/>
</dbReference>
<comment type="catalytic activity">
    <reaction evidence="8">
        <text>precorrin-2 + NAD(+) = sirohydrochlorin + NADH + 2 H(+)</text>
        <dbReference type="Rhea" id="RHEA:15613"/>
        <dbReference type="ChEBI" id="CHEBI:15378"/>
        <dbReference type="ChEBI" id="CHEBI:57540"/>
        <dbReference type="ChEBI" id="CHEBI:57945"/>
        <dbReference type="ChEBI" id="CHEBI:58351"/>
        <dbReference type="ChEBI" id="CHEBI:58827"/>
        <dbReference type="EC" id="1.3.1.76"/>
    </reaction>
</comment>
<dbReference type="GO" id="GO:0008168">
    <property type="term" value="F:methyltransferase activity"/>
    <property type="evidence" value="ECO:0007669"/>
    <property type="project" value="UniProtKB-KW"/>
</dbReference>
<dbReference type="Proteomes" id="UP000246145">
    <property type="component" value="Unassembled WGS sequence"/>
</dbReference>
<evidence type="ECO:0000256" key="1">
    <source>
        <dbReference type="ARBA" id="ARBA00005010"/>
    </source>
</evidence>